<feature type="transmembrane region" description="Helical" evidence="6">
    <location>
        <begin position="56"/>
        <end position="75"/>
    </location>
</feature>
<reference evidence="7 8" key="1">
    <citation type="submission" date="2016-10" db="EMBL/GenBank/DDBJ databases">
        <authorList>
            <person name="de Groot N.N."/>
        </authorList>
    </citation>
    <scope>NUCLEOTIDE SEQUENCE [LARGE SCALE GENOMIC DNA]</scope>
    <source>
        <strain evidence="7 8">CGMCC 4.2026</strain>
    </source>
</reference>
<proteinExistence type="predicted"/>
<dbReference type="AlphaFoldDB" id="A0A1H8NUF5"/>
<name>A0A1H8NUF5_9ACTN</name>
<evidence type="ECO:0000256" key="3">
    <source>
        <dbReference type="ARBA" id="ARBA00022692"/>
    </source>
</evidence>
<keyword evidence="3 6" id="KW-0812">Transmembrane</keyword>
<keyword evidence="4 6" id="KW-1133">Transmembrane helix</keyword>
<feature type="transmembrane region" description="Helical" evidence="6">
    <location>
        <begin position="25"/>
        <end position="44"/>
    </location>
</feature>
<evidence type="ECO:0000256" key="6">
    <source>
        <dbReference type="SAM" id="Phobius"/>
    </source>
</evidence>
<evidence type="ECO:0000256" key="5">
    <source>
        <dbReference type="ARBA" id="ARBA00023136"/>
    </source>
</evidence>
<dbReference type="Pfam" id="PF09678">
    <property type="entry name" value="Caa3_CtaG"/>
    <property type="match status" value="1"/>
</dbReference>
<dbReference type="STRING" id="310780.SAMN05216267_1023106"/>
<evidence type="ECO:0000313" key="8">
    <source>
        <dbReference type="Proteomes" id="UP000181951"/>
    </source>
</evidence>
<dbReference type="Proteomes" id="UP000181951">
    <property type="component" value="Unassembled WGS sequence"/>
</dbReference>
<comment type="subcellular location">
    <subcellularLocation>
        <location evidence="1">Cell membrane</location>
        <topology evidence="1">Multi-pass membrane protein</topology>
    </subcellularLocation>
</comment>
<evidence type="ECO:0000256" key="1">
    <source>
        <dbReference type="ARBA" id="ARBA00004651"/>
    </source>
</evidence>
<sequence>MPGMHSDLPPFTLGRGLAFHGGDPFFLAGCVVLLALYGWGVFRLRRRGDRWPVGRTVAFGLGVVTVGVTMCTALNDYGMVMFSVHMVQHMILSMLSPILLLLGAPVTLALRALPTAGRGRTGPRELLVKLLHSRYLRVITHPAFTLPLFVASLYALYFSPLFDHLMGSRAGHIAMMLHFLAVGLVFFWPIMGVDPGPHRPGYVMRMLELFAGMPFHAFFGIALMMASEPMVSTFKHPPASLGIDPLNDQTAAGGIAWAFSEIPSVIVLVALLFQWYTSEQRQARRTDRAADRDGDAELVAYNAYLASLEARGRG</sequence>
<dbReference type="EMBL" id="FODD01000023">
    <property type="protein sequence ID" value="SEO33275.1"/>
    <property type="molecule type" value="Genomic_DNA"/>
</dbReference>
<evidence type="ECO:0000313" key="7">
    <source>
        <dbReference type="EMBL" id="SEO33275.1"/>
    </source>
</evidence>
<feature type="transmembrane region" description="Helical" evidence="6">
    <location>
        <begin position="202"/>
        <end position="226"/>
    </location>
</feature>
<gene>
    <name evidence="7" type="ORF">SAMN05216267_1023106</name>
</gene>
<keyword evidence="8" id="KW-1185">Reference proteome</keyword>
<protein>
    <submittedName>
        <fullName evidence="7">Putative copper resistance protein D</fullName>
    </submittedName>
</protein>
<organism evidence="7 8">
    <name type="scientific">Actinacidiphila rubida</name>
    <dbReference type="NCBI Taxonomy" id="310780"/>
    <lineage>
        <taxon>Bacteria</taxon>
        <taxon>Bacillati</taxon>
        <taxon>Actinomycetota</taxon>
        <taxon>Actinomycetes</taxon>
        <taxon>Kitasatosporales</taxon>
        <taxon>Streptomycetaceae</taxon>
        <taxon>Actinacidiphila</taxon>
    </lineage>
</organism>
<evidence type="ECO:0000256" key="2">
    <source>
        <dbReference type="ARBA" id="ARBA00022475"/>
    </source>
</evidence>
<accession>A0A1H8NUF5</accession>
<dbReference type="GO" id="GO:0005886">
    <property type="term" value="C:plasma membrane"/>
    <property type="evidence" value="ECO:0007669"/>
    <property type="project" value="UniProtKB-SubCell"/>
</dbReference>
<feature type="transmembrane region" description="Helical" evidence="6">
    <location>
        <begin position="95"/>
        <end position="114"/>
    </location>
</feature>
<feature type="transmembrane region" description="Helical" evidence="6">
    <location>
        <begin position="170"/>
        <end position="190"/>
    </location>
</feature>
<dbReference type="InterPro" id="IPR019108">
    <property type="entry name" value="Caa3_assmbl_CtaG-rel"/>
</dbReference>
<evidence type="ECO:0000256" key="4">
    <source>
        <dbReference type="ARBA" id="ARBA00022989"/>
    </source>
</evidence>
<feature type="transmembrane region" description="Helical" evidence="6">
    <location>
        <begin position="135"/>
        <end position="158"/>
    </location>
</feature>
<keyword evidence="2" id="KW-1003">Cell membrane</keyword>
<feature type="transmembrane region" description="Helical" evidence="6">
    <location>
        <begin position="255"/>
        <end position="276"/>
    </location>
</feature>
<keyword evidence="5 6" id="KW-0472">Membrane</keyword>